<evidence type="ECO:0000313" key="5">
    <source>
        <dbReference type="Proteomes" id="UP000605259"/>
    </source>
</evidence>
<dbReference type="PIRSF" id="PIRSF031509">
    <property type="entry name" value="Cell_wall_LiaF/YvqF"/>
    <property type="match status" value="1"/>
</dbReference>
<keyword evidence="5" id="KW-1185">Reference proteome</keyword>
<dbReference type="GO" id="GO:0016020">
    <property type="term" value="C:membrane"/>
    <property type="evidence" value="ECO:0007669"/>
    <property type="project" value="InterPro"/>
</dbReference>
<feature type="transmembrane region" description="Helical" evidence="1">
    <location>
        <begin position="63"/>
        <end position="93"/>
    </location>
</feature>
<evidence type="ECO:0000256" key="1">
    <source>
        <dbReference type="SAM" id="Phobius"/>
    </source>
</evidence>
<feature type="domain" description="Cell wall-active antibiotics response LiaF-like C-terminal" evidence="2">
    <location>
        <begin position="129"/>
        <end position="240"/>
    </location>
</feature>
<dbReference type="RefSeq" id="WP_188389174.1">
    <property type="nucleotide sequence ID" value="NZ_BMFK01000002.1"/>
</dbReference>
<evidence type="ECO:0000313" key="4">
    <source>
        <dbReference type="EMBL" id="GGE77429.1"/>
    </source>
</evidence>
<evidence type="ECO:0000259" key="2">
    <source>
        <dbReference type="Pfam" id="PF09922"/>
    </source>
</evidence>
<accession>A0A917AX75</accession>
<dbReference type="Pfam" id="PF24661">
    <property type="entry name" value="DUF7649"/>
    <property type="match status" value="1"/>
</dbReference>
<dbReference type="InterPro" id="IPR056066">
    <property type="entry name" value="DUF7649"/>
</dbReference>
<keyword evidence="1" id="KW-1133">Transmembrane helix</keyword>
<reference evidence="4" key="2">
    <citation type="submission" date="2020-09" db="EMBL/GenBank/DDBJ databases">
        <authorList>
            <person name="Sun Q."/>
            <person name="Zhou Y."/>
        </authorList>
    </citation>
    <scope>NUCLEOTIDE SEQUENCE</scope>
    <source>
        <strain evidence="4">CGMCC 1.12698</strain>
    </source>
</reference>
<protein>
    <submittedName>
        <fullName evidence="4">Transporter</fullName>
    </submittedName>
</protein>
<keyword evidence="1" id="KW-0812">Transmembrane</keyword>
<dbReference type="InterPro" id="IPR047793">
    <property type="entry name" value="LiaF_C"/>
</dbReference>
<gene>
    <name evidence="4" type="primary">yvqF</name>
    <name evidence="4" type="ORF">GCM10007140_28850</name>
</gene>
<feature type="transmembrane region" description="Helical" evidence="1">
    <location>
        <begin position="35"/>
        <end position="51"/>
    </location>
</feature>
<reference evidence="4" key="1">
    <citation type="journal article" date="2014" name="Int. J. Syst. Evol. Microbiol.">
        <title>Complete genome sequence of Corynebacterium casei LMG S-19264T (=DSM 44701T), isolated from a smear-ripened cheese.</title>
        <authorList>
            <consortium name="US DOE Joint Genome Institute (JGI-PGF)"/>
            <person name="Walter F."/>
            <person name="Albersmeier A."/>
            <person name="Kalinowski J."/>
            <person name="Ruckert C."/>
        </authorList>
    </citation>
    <scope>NUCLEOTIDE SEQUENCE</scope>
    <source>
        <strain evidence="4">CGMCC 1.12698</strain>
    </source>
</reference>
<dbReference type="InterPro" id="IPR024425">
    <property type="entry name" value="LiaF-like_C"/>
</dbReference>
<name>A0A917AX75_9BACI</name>
<dbReference type="NCBIfam" id="NF040535">
    <property type="entry name" value="LiaF_C_term"/>
    <property type="match status" value="1"/>
</dbReference>
<dbReference type="EMBL" id="BMFK01000002">
    <property type="protein sequence ID" value="GGE77429.1"/>
    <property type="molecule type" value="Genomic_DNA"/>
</dbReference>
<dbReference type="Proteomes" id="UP000605259">
    <property type="component" value="Unassembled WGS sequence"/>
</dbReference>
<feature type="domain" description="DUF7649" evidence="3">
    <location>
        <begin position="7"/>
        <end position="93"/>
    </location>
</feature>
<evidence type="ECO:0000259" key="3">
    <source>
        <dbReference type="Pfam" id="PF24661"/>
    </source>
</evidence>
<sequence>MLKRPKSKSELAGIIALLISIGFIADIFLSGGINIIGIAFSIGLILLGRHYKQKDKKKGNILFILGIFFFVMCMLGSYAFQFILVATVAYVGYELYTSKEKPKKVDLFIEPSSNHKLERVEPFVNNMLIGHIRMIDHVYELQDINIHYGMGDVHIDLSLTVLPEGETVILLRGLIGDVRIYVPYDSDVSIQNAVLIGKLNVLGHQEKGFNHSYTLRTENYHQATRKVKIISSLLIGDIEVRNI</sequence>
<dbReference type="InterPro" id="IPR016975">
    <property type="entry name" value="Cell_wall_LiaF"/>
</dbReference>
<dbReference type="Pfam" id="PF09922">
    <property type="entry name" value="LiaF-like_C"/>
    <property type="match status" value="1"/>
</dbReference>
<comment type="caution">
    <text evidence="4">The sequence shown here is derived from an EMBL/GenBank/DDBJ whole genome shotgun (WGS) entry which is preliminary data.</text>
</comment>
<dbReference type="AlphaFoldDB" id="A0A917AX75"/>
<organism evidence="4 5">
    <name type="scientific">Priestia taiwanensis</name>
    <dbReference type="NCBI Taxonomy" id="1347902"/>
    <lineage>
        <taxon>Bacteria</taxon>
        <taxon>Bacillati</taxon>
        <taxon>Bacillota</taxon>
        <taxon>Bacilli</taxon>
        <taxon>Bacillales</taxon>
        <taxon>Bacillaceae</taxon>
        <taxon>Priestia</taxon>
    </lineage>
</organism>
<keyword evidence="1" id="KW-0472">Membrane</keyword>
<proteinExistence type="predicted"/>